<evidence type="ECO:0000259" key="2">
    <source>
        <dbReference type="PROSITE" id="PS51819"/>
    </source>
</evidence>
<gene>
    <name evidence="3" type="ORF">JCM19232_3703</name>
</gene>
<dbReference type="GO" id="GO:0046491">
    <property type="term" value="P:L-methylmalonyl-CoA metabolic process"/>
    <property type="evidence" value="ECO:0007669"/>
    <property type="project" value="TreeGrafter"/>
</dbReference>
<dbReference type="InterPro" id="IPR051785">
    <property type="entry name" value="MMCE/EMCE_epimerase"/>
</dbReference>
<dbReference type="PROSITE" id="PS51819">
    <property type="entry name" value="VOC"/>
    <property type="match status" value="1"/>
</dbReference>
<dbReference type="GO" id="GO:0004493">
    <property type="term" value="F:methylmalonyl-CoA epimerase activity"/>
    <property type="evidence" value="ECO:0007669"/>
    <property type="project" value="TreeGrafter"/>
</dbReference>
<dbReference type="InterPro" id="IPR037523">
    <property type="entry name" value="VOC_core"/>
</dbReference>
<protein>
    <submittedName>
        <fullName evidence="3">Mll5435 protein</fullName>
    </submittedName>
</protein>
<dbReference type="InterPro" id="IPR029068">
    <property type="entry name" value="Glyas_Bleomycin-R_OHBP_Dase"/>
</dbReference>
<dbReference type="GO" id="GO:0046872">
    <property type="term" value="F:metal ion binding"/>
    <property type="evidence" value="ECO:0007669"/>
    <property type="project" value="UniProtKB-KW"/>
</dbReference>
<dbReference type="PANTHER" id="PTHR43048:SF6">
    <property type="entry name" value="BLR8189 PROTEIN"/>
    <property type="match status" value="1"/>
</dbReference>
<proteinExistence type="predicted"/>
<dbReference type="SUPFAM" id="SSF54593">
    <property type="entry name" value="Glyoxalase/Bleomycin resistance protein/Dihydroxybiphenyl dioxygenase"/>
    <property type="match status" value="1"/>
</dbReference>
<feature type="domain" description="VOC" evidence="2">
    <location>
        <begin position="8"/>
        <end position="153"/>
    </location>
</feature>
<dbReference type="Pfam" id="PF00903">
    <property type="entry name" value="Glyoxalase"/>
    <property type="match status" value="1"/>
</dbReference>
<name>A0A0B8P3F7_9VIBR</name>
<dbReference type="EMBL" id="BBSA01000002">
    <property type="protein sequence ID" value="GAM60761.1"/>
    <property type="molecule type" value="Genomic_DNA"/>
</dbReference>
<evidence type="ECO:0000256" key="1">
    <source>
        <dbReference type="ARBA" id="ARBA00022723"/>
    </source>
</evidence>
<comment type="caution">
    <text evidence="3">The sequence shown here is derived from an EMBL/GenBank/DDBJ whole genome shotgun (WGS) entry which is preliminary data.</text>
</comment>
<dbReference type="Gene3D" id="3.10.180.10">
    <property type="entry name" value="2,3-Dihydroxybiphenyl 1,2-Dioxygenase, domain 1"/>
    <property type="match status" value="1"/>
</dbReference>
<dbReference type="PANTHER" id="PTHR43048">
    <property type="entry name" value="METHYLMALONYL-COA EPIMERASE"/>
    <property type="match status" value="1"/>
</dbReference>
<keyword evidence="1" id="KW-0479">Metal-binding</keyword>
<dbReference type="InterPro" id="IPR004360">
    <property type="entry name" value="Glyas_Fos-R_dOase_dom"/>
</dbReference>
<dbReference type="Proteomes" id="UP000031670">
    <property type="component" value="Unassembled WGS sequence"/>
</dbReference>
<reference evidence="3 4" key="1">
    <citation type="submission" date="2015-01" db="EMBL/GenBank/DDBJ databases">
        <title>Vibrio sp. C5 JCM 19232 whole genome shotgun sequence.</title>
        <authorList>
            <person name="Sawabe T."/>
            <person name="Meirelles P."/>
            <person name="Feng G."/>
            <person name="Sayaka M."/>
            <person name="Hattori M."/>
            <person name="Ohkuma M."/>
        </authorList>
    </citation>
    <scope>NUCLEOTIDE SEQUENCE [LARGE SCALE GENOMIC DNA]</scope>
    <source>
        <strain evidence="3 4">JCM19232</strain>
    </source>
</reference>
<accession>A0A0B8P3F7</accession>
<evidence type="ECO:0000313" key="4">
    <source>
        <dbReference type="Proteomes" id="UP000031670"/>
    </source>
</evidence>
<sequence length="171" mass="19210">MAIPGLKKPDHIGFTVPNLDEAIAFFRDHFDFELAYEFGPFASDDNWMADHLNVNPRAEITKIAVMSARGINLEIFEYADTAPRNKQAPNNADIGGHHMAFYVDDIDVAVSYLKEQGIQVLGEPTVMTDGPTEGESWVYFMAPWGMQFELVSYPNGKAYTRESNVALFDPR</sequence>
<dbReference type="AlphaFoldDB" id="A0A0B8P3F7"/>
<organism evidence="3 4">
    <name type="scientific">Vibrio ishigakensis</name>
    <dbReference type="NCBI Taxonomy" id="1481914"/>
    <lineage>
        <taxon>Bacteria</taxon>
        <taxon>Pseudomonadati</taxon>
        <taxon>Pseudomonadota</taxon>
        <taxon>Gammaproteobacteria</taxon>
        <taxon>Vibrionales</taxon>
        <taxon>Vibrionaceae</taxon>
        <taxon>Vibrio</taxon>
    </lineage>
</organism>
<evidence type="ECO:0000313" key="3">
    <source>
        <dbReference type="EMBL" id="GAM60761.1"/>
    </source>
</evidence>
<reference evidence="3 4" key="2">
    <citation type="submission" date="2015-01" db="EMBL/GenBank/DDBJ databases">
        <authorList>
            <consortium name="NBRP consortium"/>
            <person name="Sawabe T."/>
            <person name="Meirelles P."/>
            <person name="Feng G."/>
            <person name="Sayaka M."/>
            <person name="Hattori M."/>
            <person name="Ohkuma M."/>
        </authorList>
    </citation>
    <scope>NUCLEOTIDE SEQUENCE [LARGE SCALE GENOMIC DNA]</scope>
    <source>
        <strain evidence="3 4">JCM19232</strain>
    </source>
</reference>